<reference evidence="2 3" key="1">
    <citation type="submission" date="2018-11" db="EMBL/GenBank/DDBJ databases">
        <authorList>
            <consortium name="Pathogen Informatics"/>
        </authorList>
    </citation>
    <scope>NUCLEOTIDE SEQUENCE [LARGE SCALE GENOMIC DNA]</scope>
</reference>
<sequence>MSNDLRQEAMTLFAEAVAADPQYQSKLKQAFTNGDTSTENNDLCGNEGSSQVSMDHNMGCDNRDVTSKESASAENDSQLECTAEDRQRINVGWFVGPADVPDEYDHKIAVYSQRLGCQMYNFISYPVGGVKRGFWKPG</sequence>
<protein>
    <submittedName>
        <fullName evidence="2">Uncharacterized protein</fullName>
    </submittedName>
</protein>
<feature type="non-terminal residue" evidence="2">
    <location>
        <position position="138"/>
    </location>
</feature>
<feature type="compositionally biased region" description="Polar residues" evidence="1">
    <location>
        <begin position="68"/>
        <end position="80"/>
    </location>
</feature>
<dbReference type="Proteomes" id="UP000271889">
    <property type="component" value="Unassembled WGS sequence"/>
</dbReference>
<dbReference type="AlphaFoldDB" id="A0A3P6RWL0"/>
<evidence type="ECO:0000313" key="3">
    <source>
        <dbReference type="Proteomes" id="UP000271889"/>
    </source>
</evidence>
<dbReference type="OrthoDB" id="10583409at2759"/>
<dbReference type="Gene3D" id="3.20.20.150">
    <property type="entry name" value="Divalent-metal-dependent TIM barrel enzymes"/>
    <property type="match status" value="1"/>
</dbReference>
<keyword evidence="3" id="KW-1185">Reference proteome</keyword>
<proteinExistence type="predicted"/>
<evidence type="ECO:0000256" key="1">
    <source>
        <dbReference type="SAM" id="MobiDB-lite"/>
    </source>
</evidence>
<feature type="region of interest" description="Disordered" evidence="1">
    <location>
        <begin position="30"/>
        <end position="81"/>
    </location>
</feature>
<evidence type="ECO:0000313" key="2">
    <source>
        <dbReference type="EMBL" id="VDK59370.1"/>
    </source>
</evidence>
<accession>A0A3P6RWL0</accession>
<organism evidence="2 3">
    <name type="scientific">Cylicostephanus goldi</name>
    <name type="common">Nematode worm</name>
    <dbReference type="NCBI Taxonomy" id="71465"/>
    <lineage>
        <taxon>Eukaryota</taxon>
        <taxon>Metazoa</taxon>
        <taxon>Ecdysozoa</taxon>
        <taxon>Nematoda</taxon>
        <taxon>Chromadorea</taxon>
        <taxon>Rhabditida</taxon>
        <taxon>Rhabditina</taxon>
        <taxon>Rhabditomorpha</taxon>
        <taxon>Strongyloidea</taxon>
        <taxon>Strongylidae</taxon>
        <taxon>Cylicostephanus</taxon>
    </lineage>
</organism>
<dbReference type="EMBL" id="UYRV01013070">
    <property type="protein sequence ID" value="VDK59370.1"/>
    <property type="molecule type" value="Genomic_DNA"/>
</dbReference>
<name>A0A3P6RWL0_CYLGO</name>
<feature type="compositionally biased region" description="Polar residues" evidence="1">
    <location>
        <begin position="30"/>
        <end position="54"/>
    </location>
</feature>
<gene>
    <name evidence="2" type="ORF">CGOC_LOCUS4636</name>
</gene>